<keyword evidence="5 6" id="KW-0119">Carbohydrate metabolism</keyword>
<dbReference type="Pfam" id="PF02781">
    <property type="entry name" value="G6PD_C"/>
    <property type="match status" value="1"/>
</dbReference>
<evidence type="ECO:0000256" key="1">
    <source>
        <dbReference type="ARBA" id="ARBA00004937"/>
    </source>
</evidence>
<evidence type="ECO:0000313" key="9">
    <source>
        <dbReference type="EMBL" id="QUV92995.1"/>
    </source>
</evidence>
<comment type="caution">
    <text evidence="6">Lacks conserved residue(s) required for the propagation of feature annotation.</text>
</comment>
<dbReference type="PRINTS" id="PR00079">
    <property type="entry name" value="G6PDHDRGNASE"/>
</dbReference>
<gene>
    <name evidence="6 9" type="primary">zwf</name>
    <name evidence="9" type="ORF">J8C05_06285</name>
</gene>
<feature type="binding site" evidence="6">
    <location>
        <position position="199"/>
    </location>
    <ligand>
        <name>substrate</name>
    </ligand>
</feature>
<dbReference type="EMBL" id="CP072642">
    <property type="protein sequence ID" value="QUV92995.1"/>
    <property type="molecule type" value="Genomic_DNA"/>
</dbReference>
<dbReference type="HAMAP" id="MF_00966">
    <property type="entry name" value="G6PD"/>
    <property type="match status" value="1"/>
</dbReference>
<feature type="binding site" evidence="6">
    <location>
        <position position="61"/>
    </location>
    <ligand>
        <name>NADP(+)</name>
        <dbReference type="ChEBI" id="CHEBI:58349"/>
    </ligand>
</feature>
<evidence type="ECO:0000256" key="6">
    <source>
        <dbReference type="HAMAP-Rule" id="MF_00966"/>
    </source>
</evidence>
<evidence type="ECO:0000259" key="8">
    <source>
        <dbReference type="Pfam" id="PF02781"/>
    </source>
</evidence>
<feature type="domain" description="Glucose-6-phosphate dehydrogenase C-terminal" evidence="8">
    <location>
        <begin position="211"/>
        <end position="507"/>
    </location>
</feature>
<dbReference type="SUPFAM" id="SSF55347">
    <property type="entry name" value="Glyceraldehyde-3-phosphate dehydrogenase-like, C-terminal domain"/>
    <property type="match status" value="1"/>
</dbReference>
<keyword evidence="3 6" id="KW-0521">NADP</keyword>
<feature type="binding site" evidence="6">
    <location>
        <position position="169"/>
    </location>
    <ligand>
        <name>NADP(+)</name>
        <dbReference type="ChEBI" id="CHEBI:58349"/>
    </ligand>
</feature>
<evidence type="ECO:0000313" key="10">
    <source>
        <dbReference type="Proteomes" id="UP000677668"/>
    </source>
</evidence>
<dbReference type="Gene3D" id="3.30.360.10">
    <property type="entry name" value="Dihydrodipicolinate Reductase, domain 2"/>
    <property type="match status" value="1"/>
</dbReference>
<dbReference type="EC" id="1.1.1.49" evidence="6"/>
<keyword evidence="2 6" id="KW-0313">Glucose metabolism</keyword>
<feature type="binding site" evidence="6">
    <location>
        <position position="237"/>
    </location>
    <ligand>
        <name>substrate</name>
    </ligand>
</feature>
<dbReference type="RefSeq" id="WP_211421420.1">
    <property type="nucleotide sequence ID" value="NZ_CP072642.1"/>
</dbReference>
<dbReference type="NCBIfam" id="NF009492">
    <property type="entry name" value="PRK12853.1-3"/>
    <property type="match status" value="1"/>
</dbReference>
<feature type="binding site" evidence="6">
    <location>
        <begin position="27"/>
        <end position="34"/>
    </location>
    <ligand>
        <name>NADP(+)</name>
        <dbReference type="ChEBI" id="CHEBI:58349"/>
    </ligand>
</feature>
<feature type="domain" description="Glucose-6-phosphate dehydrogenase NAD-binding" evidence="7">
    <location>
        <begin position="24"/>
        <end position="208"/>
    </location>
</feature>
<dbReference type="InterPro" id="IPR022675">
    <property type="entry name" value="G6P_DH_C"/>
</dbReference>
<evidence type="ECO:0000256" key="4">
    <source>
        <dbReference type="ARBA" id="ARBA00023002"/>
    </source>
</evidence>
<dbReference type="Pfam" id="PF00479">
    <property type="entry name" value="G6PD_N"/>
    <property type="match status" value="1"/>
</dbReference>
<evidence type="ECO:0000256" key="2">
    <source>
        <dbReference type="ARBA" id="ARBA00022526"/>
    </source>
</evidence>
<comment type="pathway">
    <text evidence="1 6">Carbohydrate degradation; pentose phosphate pathway; D-ribulose 5-phosphate from D-glucose 6-phosphate (oxidative stage): step 1/3.</text>
</comment>
<dbReference type="InterPro" id="IPR022674">
    <property type="entry name" value="G6P_DH_NAD-bd"/>
</dbReference>
<dbReference type="InterPro" id="IPR001282">
    <property type="entry name" value="G6P_DH"/>
</dbReference>
<feature type="binding site" evidence="6">
    <location>
        <position position="203"/>
    </location>
    <ligand>
        <name>substrate</name>
    </ligand>
</feature>
<organism evidence="9 10">
    <name type="scientific">Chloracidobacterium sp. N</name>
    <dbReference type="NCBI Taxonomy" id="2821540"/>
    <lineage>
        <taxon>Bacteria</taxon>
        <taxon>Pseudomonadati</taxon>
        <taxon>Acidobacteriota</taxon>
        <taxon>Terriglobia</taxon>
        <taxon>Terriglobales</taxon>
        <taxon>Acidobacteriaceae</taxon>
        <taxon>Chloracidobacterium</taxon>
        <taxon>Chloracidobacterium aggregatum</taxon>
    </lineage>
</organism>
<keyword evidence="10" id="KW-1185">Reference proteome</keyword>
<feature type="active site" description="Proton acceptor" evidence="6">
    <location>
        <position position="261"/>
    </location>
</feature>
<evidence type="ECO:0000256" key="3">
    <source>
        <dbReference type="ARBA" id="ARBA00022857"/>
    </source>
</evidence>
<dbReference type="InterPro" id="IPR036291">
    <property type="entry name" value="NAD(P)-bd_dom_sf"/>
</dbReference>
<keyword evidence="4 6" id="KW-0560">Oxidoreductase</keyword>
<protein>
    <recommendedName>
        <fullName evidence="6">Glucose-6-phosphate 1-dehydrogenase</fullName>
        <shortName evidence="6">G6PD</shortName>
        <ecNumber evidence="6">1.1.1.49</ecNumber>
    </recommendedName>
</protein>
<accession>A0ABX8AWE2</accession>
<dbReference type="Proteomes" id="UP000677668">
    <property type="component" value="Chromosome 1"/>
</dbReference>
<evidence type="ECO:0000259" key="7">
    <source>
        <dbReference type="Pfam" id="PF00479"/>
    </source>
</evidence>
<feature type="binding site" evidence="6">
    <location>
        <position position="361"/>
    </location>
    <ligand>
        <name>substrate</name>
    </ligand>
</feature>
<sequence length="510" mass="56642">MANDLNPLRAEAHVERTPDPCTVVIFGASGDLAKRKLVPALFNLARERRLPGGFSIVGYSRSPMSDEDLRALMYEAVVRFSSSGPPTAAEWESFAAGMFYCQGGYDDVAGYARLKARLAAIDAERGTSGNRIFYLSTPPSLIGPIMDTLGASELARSAPGSWTRIIIEKPLGYDLHTAQELNAHISRIFDENQVYRIDHYRAKETVQNIVAMRFANGIFEPVWNRRYIDHVQITAAEAVGVEGRGGYYEGSGAVRDMLQNHLLQLLALVAMEPPTSLEANAIRDEAIKVAKAIRPLAASEVDTHAVRGQYTAGWVGGKAVPGYREEEGVSPTSTTETYAAIRFGIDNWRWAGVPFFLRSGKRMTKRAAEIAVQFRQVPMRLFTTTEADLHEPNLLVMKIQPDEGLTLRLAAKLPGHAIHLRSVNMEFRYGTSFGVRSSEAYERLLLDCMFGDATLFTRRDMVETGWALMMPILNHWAASGEHNLHFYEAGTWGPEAANQLMGEGRAWRRL</sequence>
<dbReference type="NCBIfam" id="TIGR00871">
    <property type="entry name" value="zwf"/>
    <property type="match status" value="1"/>
</dbReference>
<evidence type="ECO:0000256" key="5">
    <source>
        <dbReference type="ARBA" id="ARBA00023277"/>
    </source>
</evidence>
<name>A0ABX8AWE2_9BACT</name>
<feature type="binding site" evidence="6">
    <location>
        <position position="256"/>
    </location>
    <ligand>
        <name>substrate</name>
    </ligand>
</feature>
<reference evidence="9 10" key="1">
    <citation type="submission" date="2021-03" db="EMBL/GenBank/DDBJ databases">
        <title>Genomic and phenotypic characterization of Chloracidobacterium isolates provides evidence for multiple species.</title>
        <authorList>
            <person name="Saini M.K."/>
            <person name="Costas A.M.G."/>
            <person name="Tank M."/>
            <person name="Bryant D.A."/>
        </authorList>
    </citation>
    <scope>NUCLEOTIDE SEQUENCE [LARGE SCALE GENOMIC DNA]</scope>
    <source>
        <strain evidence="9 10">N</strain>
    </source>
</reference>
<dbReference type="SUPFAM" id="SSF51735">
    <property type="entry name" value="NAD(P)-binding Rossmann-fold domains"/>
    <property type="match status" value="1"/>
</dbReference>
<comment type="similarity">
    <text evidence="6">Belongs to the glucose-6-phosphate dehydrogenase family.</text>
</comment>
<dbReference type="PANTHER" id="PTHR23429">
    <property type="entry name" value="GLUCOSE-6-PHOSPHATE 1-DEHYDROGENASE G6PD"/>
    <property type="match status" value="1"/>
</dbReference>
<dbReference type="Gene3D" id="3.40.50.720">
    <property type="entry name" value="NAD(P)-binding Rossmann-like Domain"/>
    <property type="match status" value="1"/>
</dbReference>
<comment type="function">
    <text evidence="6">Catalyzes the oxidation of glucose 6-phosphate to 6-phosphogluconolactone.</text>
</comment>
<dbReference type="PIRSF" id="PIRSF000110">
    <property type="entry name" value="G6PD"/>
    <property type="match status" value="1"/>
</dbReference>
<comment type="catalytic activity">
    <reaction evidence="6">
        <text>D-glucose 6-phosphate + NADP(+) = 6-phospho-D-glucono-1,5-lactone + NADPH + H(+)</text>
        <dbReference type="Rhea" id="RHEA:15841"/>
        <dbReference type="ChEBI" id="CHEBI:15378"/>
        <dbReference type="ChEBI" id="CHEBI:57783"/>
        <dbReference type="ChEBI" id="CHEBI:57955"/>
        <dbReference type="ChEBI" id="CHEBI:58349"/>
        <dbReference type="ChEBI" id="CHEBI:61548"/>
        <dbReference type="EC" id="1.1.1.49"/>
    </reaction>
</comment>
<proteinExistence type="inferred from homology"/>
<dbReference type="PANTHER" id="PTHR23429:SF0">
    <property type="entry name" value="GLUCOSE-6-PHOSPHATE 1-DEHYDROGENASE"/>
    <property type="match status" value="1"/>
</dbReference>